<dbReference type="GO" id="GO:0004497">
    <property type="term" value="F:monooxygenase activity"/>
    <property type="evidence" value="ECO:0007669"/>
    <property type="project" value="UniProtKB-KW"/>
</dbReference>
<keyword evidence="6" id="KW-0503">Monooxygenase</keyword>
<sequence>MKYETHDHVDVYDVVIIGAGISGINVAHHLQSKLPSLSYAILEGRDCIGGTWDLFRYPGIRSDTDLFTFGFAWSPWTENRAIADGQSIKKYLSTTAEKEGIHSHIRFQHRVVSANWVSVSQCWDLQVQIPGGTETCKTRFVFLGTGYYDYEEPLKADIPGLYDNFKGKVVHPQFWPEDLDYSGKEVVVIGSGATAITLLPNLATKAGHVTMLQRSPTYIMSIDNAAGNSLIHRILPRSWSFKLSRLMFMWTTAIIFYLCRAFPTRARSILQGKVAEQLPKSIPLNPHFQPTYRPWDQRLCFTPNGDFFDCLRAGKASVATGQIENVTKDTIVLKSGQEIKAEIIITATGLKLALGGRIQVSLDGKPVDLADRYAWNMSLLQDVPNMAFMIGYVNASWTLGAETTGQLVCRLLKHMQRKGYTSVIPRLPAGSRVQPQLMWNLDATYVKQAASRMPKCGDIGPWRGRTNYFADLWRARHGNITKDLEFSKGSSD</sequence>
<keyword evidence="8" id="KW-1185">Reference proteome</keyword>
<dbReference type="PANTHER" id="PTHR43872">
    <property type="entry name" value="MONOOXYGENASE, PUTATIVE (AFU_ORTHOLOGUE AFUA_8G02570)-RELATED"/>
    <property type="match status" value="1"/>
</dbReference>
<dbReference type="AlphaFoldDB" id="A0AA38REE5"/>
<evidence type="ECO:0000313" key="8">
    <source>
        <dbReference type="Proteomes" id="UP001174694"/>
    </source>
</evidence>
<proteinExistence type="predicted"/>
<evidence type="ECO:0000256" key="6">
    <source>
        <dbReference type="ARBA" id="ARBA00023033"/>
    </source>
</evidence>
<gene>
    <name evidence="7" type="ORF">NKR23_g5920</name>
</gene>
<keyword evidence="5" id="KW-0560">Oxidoreductase</keyword>
<dbReference type="FunFam" id="3.50.50.60:FF:000228">
    <property type="entry name" value="FAD-containing monooxygenase EthA"/>
    <property type="match status" value="1"/>
</dbReference>
<keyword evidence="3" id="KW-0274">FAD</keyword>
<organism evidence="7 8">
    <name type="scientific">Pleurostoma richardsiae</name>
    <dbReference type="NCBI Taxonomy" id="41990"/>
    <lineage>
        <taxon>Eukaryota</taxon>
        <taxon>Fungi</taxon>
        <taxon>Dikarya</taxon>
        <taxon>Ascomycota</taxon>
        <taxon>Pezizomycotina</taxon>
        <taxon>Sordariomycetes</taxon>
        <taxon>Sordariomycetidae</taxon>
        <taxon>Calosphaeriales</taxon>
        <taxon>Pleurostomataceae</taxon>
        <taxon>Pleurostoma</taxon>
    </lineage>
</organism>
<dbReference type="SUPFAM" id="SSF51905">
    <property type="entry name" value="FAD/NAD(P)-binding domain"/>
    <property type="match status" value="1"/>
</dbReference>
<evidence type="ECO:0000313" key="7">
    <source>
        <dbReference type="EMBL" id="KAJ9144518.1"/>
    </source>
</evidence>
<dbReference type="Proteomes" id="UP001174694">
    <property type="component" value="Unassembled WGS sequence"/>
</dbReference>
<dbReference type="PANTHER" id="PTHR43872:SF1">
    <property type="entry name" value="MONOOXYGENASE, PUTATIVE (AFU_ORTHOLOGUE AFUA_8G02570)-RELATED"/>
    <property type="match status" value="1"/>
</dbReference>
<dbReference type="Gene3D" id="3.50.50.60">
    <property type="entry name" value="FAD/NAD(P)-binding domain"/>
    <property type="match status" value="3"/>
</dbReference>
<protein>
    <submittedName>
        <fullName evidence="7">FAD/NAD(P)-binding domain-containing protein</fullName>
    </submittedName>
</protein>
<evidence type="ECO:0000256" key="4">
    <source>
        <dbReference type="ARBA" id="ARBA00022857"/>
    </source>
</evidence>
<dbReference type="InterPro" id="IPR036188">
    <property type="entry name" value="FAD/NAD-bd_sf"/>
</dbReference>
<comment type="cofactor">
    <cofactor evidence="1">
        <name>FAD</name>
        <dbReference type="ChEBI" id="CHEBI:57692"/>
    </cofactor>
</comment>
<comment type="caution">
    <text evidence="7">The sequence shown here is derived from an EMBL/GenBank/DDBJ whole genome shotgun (WGS) entry which is preliminary data.</text>
</comment>
<dbReference type="InterPro" id="IPR051820">
    <property type="entry name" value="FAD-binding_MO"/>
</dbReference>
<keyword evidence="2" id="KW-0285">Flavoprotein</keyword>
<dbReference type="EMBL" id="JANBVO010000016">
    <property type="protein sequence ID" value="KAJ9144518.1"/>
    <property type="molecule type" value="Genomic_DNA"/>
</dbReference>
<dbReference type="Pfam" id="PF13738">
    <property type="entry name" value="Pyr_redox_3"/>
    <property type="match status" value="1"/>
</dbReference>
<accession>A0AA38REE5</accession>
<evidence type="ECO:0000256" key="2">
    <source>
        <dbReference type="ARBA" id="ARBA00022630"/>
    </source>
</evidence>
<evidence type="ECO:0000256" key="3">
    <source>
        <dbReference type="ARBA" id="ARBA00022827"/>
    </source>
</evidence>
<evidence type="ECO:0000256" key="5">
    <source>
        <dbReference type="ARBA" id="ARBA00023002"/>
    </source>
</evidence>
<name>A0AA38REE5_9PEZI</name>
<reference evidence="7" key="1">
    <citation type="submission" date="2022-07" db="EMBL/GenBank/DDBJ databases">
        <title>Fungi with potential for degradation of polypropylene.</title>
        <authorList>
            <person name="Gostincar C."/>
        </authorList>
    </citation>
    <scope>NUCLEOTIDE SEQUENCE</scope>
    <source>
        <strain evidence="7">EXF-13308</strain>
    </source>
</reference>
<evidence type="ECO:0000256" key="1">
    <source>
        <dbReference type="ARBA" id="ARBA00001974"/>
    </source>
</evidence>
<keyword evidence="4" id="KW-0521">NADP</keyword>